<evidence type="ECO:0008006" key="5">
    <source>
        <dbReference type="Google" id="ProtNLM"/>
    </source>
</evidence>
<protein>
    <recommendedName>
        <fullName evidence="5">Lipase</fullName>
    </recommendedName>
</protein>
<reference evidence="3 4" key="1">
    <citation type="submission" date="2012-02" db="EMBL/GenBank/DDBJ databases">
        <title>Whole genome shotgun sequence of Gordonia sputi NBRC 100414.</title>
        <authorList>
            <person name="Yoshida I."/>
            <person name="Hosoyama A."/>
            <person name="Tsuchikane K."/>
            <person name="Katsumata H."/>
            <person name="Yamazaki S."/>
            <person name="Fujita N."/>
        </authorList>
    </citation>
    <scope>NUCLEOTIDE SEQUENCE [LARGE SCALE GENOMIC DNA]</scope>
    <source>
        <strain evidence="3 4">NBRC 100414</strain>
    </source>
</reference>
<evidence type="ECO:0000256" key="1">
    <source>
        <dbReference type="SAM" id="MobiDB-lite"/>
    </source>
</evidence>
<dbReference type="RefSeq" id="WP_005207393.1">
    <property type="nucleotide sequence ID" value="NZ_BAFC01000096.1"/>
</dbReference>
<dbReference type="InterPro" id="IPR005152">
    <property type="entry name" value="Lipase_secreted"/>
</dbReference>
<comment type="caution">
    <text evidence="3">The sequence shown here is derived from an EMBL/GenBank/DDBJ whole genome shotgun (WGS) entry which is preliminary data.</text>
</comment>
<dbReference type="AlphaFoldDB" id="H5U3M6"/>
<dbReference type="PANTHER" id="PTHR34853:SF1">
    <property type="entry name" value="LIPASE 5"/>
    <property type="match status" value="1"/>
</dbReference>
<dbReference type="Gene3D" id="3.40.50.1820">
    <property type="entry name" value="alpha/beta hydrolase"/>
    <property type="match status" value="1"/>
</dbReference>
<dbReference type="Proteomes" id="UP000005845">
    <property type="component" value="Unassembled WGS sequence"/>
</dbReference>
<dbReference type="eggNOG" id="COG1073">
    <property type="taxonomic scope" value="Bacteria"/>
</dbReference>
<keyword evidence="2" id="KW-0732">Signal</keyword>
<dbReference type="PANTHER" id="PTHR34853">
    <property type="match status" value="1"/>
</dbReference>
<dbReference type="SUPFAM" id="SSF53474">
    <property type="entry name" value="alpha/beta-Hydrolases"/>
    <property type="match status" value="1"/>
</dbReference>
<dbReference type="GO" id="GO:0004806">
    <property type="term" value="F:triacylglycerol lipase activity"/>
    <property type="evidence" value="ECO:0007669"/>
    <property type="project" value="InterPro"/>
</dbReference>
<dbReference type="EMBL" id="BAFC01000096">
    <property type="protein sequence ID" value="GAB40334.1"/>
    <property type="molecule type" value="Genomic_DNA"/>
</dbReference>
<accession>H5U3M6</accession>
<dbReference type="GO" id="GO:0016042">
    <property type="term" value="P:lipid catabolic process"/>
    <property type="evidence" value="ECO:0007669"/>
    <property type="project" value="InterPro"/>
</dbReference>
<evidence type="ECO:0000256" key="2">
    <source>
        <dbReference type="SAM" id="SignalP"/>
    </source>
</evidence>
<feature type="compositionally biased region" description="Low complexity" evidence="1">
    <location>
        <begin position="20"/>
        <end position="36"/>
    </location>
</feature>
<evidence type="ECO:0000313" key="4">
    <source>
        <dbReference type="Proteomes" id="UP000005845"/>
    </source>
</evidence>
<proteinExistence type="predicted"/>
<name>H5U3M6_9ACTN</name>
<feature type="signal peptide" evidence="2">
    <location>
        <begin position="1"/>
        <end position="21"/>
    </location>
</feature>
<feature type="region of interest" description="Disordered" evidence="1">
    <location>
        <begin position="20"/>
        <end position="54"/>
    </location>
</feature>
<feature type="compositionally biased region" description="Polar residues" evidence="1">
    <location>
        <begin position="37"/>
        <end position="47"/>
    </location>
</feature>
<gene>
    <name evidence="3" type="ORF">GOSPT_098_00390</name>
</gene>
<dbReference type="Pfam" id="PF03583">
    <property type="entry name" value="LIP"/>
    <property type="match status" value="1"/>
</dbReference>
<dbReference type="PIRSF" id="PIRSF029171">
    <property type="entry name" value="Esterase_LipA"/>
    <property type="match status" value="1"/>
</dbReference>
<organism evidence="3 4">
    <name type="scientific">Gordonia sputi NBRC 100414</name>
    <dbReference type="NCBI Taxonomy" id="1089453"/>
    <lineage>
        <taxon>Bacteria</taxon>
        <taxon>Bacillati</taxon>
        <taxon>Actinomycetota</taxon>
        <taxon>Actinomycetes</taxon>
        <taxon>Mycobacteriales</taxon>
        <taxon>Gordoniaceae</taxon>
        <taxon>Gordonia</taxon>
    </lineage>
</organism>
<keyword evidence="4" id="KW-1185">Reference proteome</keyword>
<sequence length="406" mass="41516">MATCAAIACVGLAAAPALASAAPPASAGEPSAQSSSDPAKTSDPTKFSDTTTTVDAVTTSGASAGAVYSRRPITRSDLVPGAASGTVFTYATTGADHKPQRSSGVLLTPFGSVPAGGFPVIAWAHGSRGLADGCAPSVRPAVADLDQARTWLSRGYAVVSTDYAGLGTAGTPQYFDTDATARNIVDAVRATQSLRSDVSRRWAVVGQGQGAAAAVTLARIGPTLGGPNLDFRGAAASSIPAQFSSLLTKLGPGTVNLPAGLTADALYTLSAISSARPSVDVVDYLTESGRSWLNRAAQLCVADLTREVDGVSLGSLFSKPLSGNRELAGVLEAASVLPVRGFTRPVMMTQGLVDPSVIVPLTLNYINDARMADRQVTPRPYLTLSADGANKMADNDIRSFIATVMR</sequence>
<evidence type="ECO:0000313" key="3">
    <source>
        <dbReference type="EMBL" id="GAB40334.1"/>
    </source>
</evidence>
<dbReference type="InterPro" id="IPR029058">
    <property type="entry name" value="AB_hydrolase_fold"/>
</dbReference>
<feature type="chain" id="PRO_5039044799" description="Lipase" evidence="2">
    <location>
        <begin position="22"/>
        <end position="406"/>
    </location>
</feature>